<evidence type="ECO:0000313" key="4">
    <source>
        <dbReference type="Proteomes" id="UP001374579"/>
    </source>
</evidence>
<dbReference type="EMBL" id="JBAMIC010000003">
    <property type="protein sequence ID" value="KAK7109819.1"/>
    <property type="molecule type" value="Genomic_DNA"/>
</dbReference>
<gene>
    <name evidence="3" type="ORF">V1264_013800</name>
</gene>
<organism evidence="3 4">
    <name type="scientific">Littorina saxatilis</name>
    <dbReference type="NCBI Taxonomy" id="31220"/>
    <lineage>
        <taxon>Eukaryota</taxon>
        <taxon>Metazoa</taxon>
        <taxon>Spiralia</taxon>
        <taxon>Lophotrochozoa</taxon>
        <taxon>Mollusca</taxon>
        <taxon>Gastropoda</taxon>
        <taxon>Caenogastropoda</taxon>
        <taxon>Littorinimorpha</taxon>
        <taxon>Littorinoidea</taxon>
        <taxon>Littorinidae</taxon>
        <taxon>Littorina</taxon>
    </lineage>
</organism>
<comment type="caution">
    <text evidence="3">The sequence shown here is derived from an EMBL/GenBank/DDBJ whole genome shotgun (WGS) entry which is preliminary data.</text>
</comment>
<feature type="coiled-coil region" evidence="1">
    <location>
        <begin position="181"/>
        <end position="352"/>
    </location>
</feature>
<evidence type="ECO:0000256" key="1">
    <source>
        <dbReference type="SAM" id="Coils"/>
    </source>
</evidence>
<dbReference type="Proteomes" id="UP001374579">
    <property type="component" value="Unassembled WGS sequence"/>
</dbReference>
<evidence type="ECO:0000313" key="3">
    <source>
        <dbReference type="EMBL" id="KAK7109819.1"/>
    </source>
</evidence>
<name>A0AAN9GJ29_9CAEN</name>
<protein>
    <submittedName>
        <fullName evidence="3">Uncharacterized protein</fullName>
    </submittedName>
</protein>
<accession>A0AAN9GJ29</accession>
<proteinExistence type="predicted"/>
<keyword evidence="1" id="KW-0175">Coiled coil</keyword>
<keyword evidence="4" id="KW-1185">Reference proteome</keyword>
<evidence type="ECO:0000256" key="2">
    <source>
        <dbReference type="SAM" id="MobiDB-lite"/>
    </source>
</evidence>
<reference evidence="3 4" key="1">
    <citation type="submission" date="2024-02" db="EMBL/GenBank/DDBJ databases">
        <title>Chromosome-scale genome assembly of the rough periwinkle Littorina saxatilis.</title>
        <authorList>
            <person name="De Jode A."/>
            <person name="Faria R."/>
            <person name="Formenti G."/>
            <person name="Sims Y."/>
            <person name="Smith T.P."/>
            <person name="Tracey A."/>
            <person name="Wood J.M.D."/>
            <person name="Zagrodzka Z.B."/>
            <person name="Johannesson K."/>
            <person name="Butlin R.K."/>
            <person name="Leder E.H."/>
        </authorList>
    </citation>
    <scope>NUCLEOTIDE SEQUENCE [LARGE SCALE GENOMIC DNA]</scope>
    <source>
        <strain evidence="3">Snail1</strain>
        <tissue evidence="3">Muscle</tissue>
    </source>
</reference>
<dbReference type="AlphaFoldDB" id="A0AAN9GJ29"/>
<feature type="region of interest" description="Disordered" evidence="2">
    <location>
        <begin position="135"/>
        <end position="158"/>
    </location>
</feature>
<sequence length="402" mass="45494">MDSIGWKPLDMLVGGMVTAGVAFGVYKLGANKRGGGTVELDASNLQDCIALAGRPSEMEVSVWPQSDPQTRRLAASLAESIRTSNTTDGAVIRYGPEDVARFSQGDVLAFRQSQVVCRQQHGKDHCKLNDNDVIAHTSERSPPKRRRSFQTDSHTSPLIFQTSPELTRQLQSYRETLDKWSADSEAKLEKIEQQRMALATELHVTREALQAERRHRAEAEQRRHRAEAHITELEARLQRHTETRTEASRQKEEMQRLEQHVQEMEEQLEGLYMHNVVTPRHAVKENVAQQQELSRSLQEAEDEVQRQRQDLQDMENDIENLSEQLNKARKDARKLGEDNAKLEQQLHGAQHAARDMVALLYERSAGNEGKGAAELTQLLNAPDTELPLDKLLQCVTALLLHS</sequence>